<proteinExistence type="inferred from homology"/>
<dbReference type="InParanoid" id="A0A317ZH77"/>
<dbReference type="EMBL" id="QHJQ01000002">
    <property type="protein sequence ID" value="PXA04965.1"/>
    <property type="molecule type" value="Genomic_DNA"/>
</dbReference>
<protein>
    <recommendedName>
        <fullName evidence="4">Large ribosomal subunit protein uL15</fullName>
    </recommendedName>
</protein>
<feature type="region of interest" description="Disordered" evidence="6">
    <location>
        <begin position="1"/>
        <end position="46"/>
    </location>
</feature>
<evidence type="ECO:0000313" key="8">
    <source>
        <dbReference type="EMBL" id="PXA04965.1"/>
    </source>
</evidence>
<evidence type="ECO:0000313" key="9">
    <source>
        <dbReference type="Proteomes" id="UP000247099"/>
    </source>
</evidence>
<name>A0A317ZH77_9BACT</name>
<evidence type="ECO:0000259" key="7">
    <source>
        <dbReference type="Pfam" id="PF00828"/>
    </source>
</evidence>
<dbReference type="PANTHER" id="PTHR12934">
    <property type="entry name" value="50S RIBOSOMAL PROTEIN L15"/>
    <property type="match status" value="1"/>
</dbReference>
<dbReference type="InterPro" id="IPR030878">
    <property type="entry name" value="Ribosomal_uL15"/>
</dbReference>
<dbReference type="Pfam" id="PF00828">
    <property type="entry name" value="Ribosomal_L27A"/>
    <property type="match status" value="1"/>
</dbReference>
<feature type="domain" description="Large ribosomal subunit protein uL15/eL18" evidence="7">
    <location>
        <begin position="78"/>
        <end position="144"/>
    </location>
</feature>
<dbReference type="PROSITE" id="PS00475">
    <property type="entry name" value="RIBOSOMAL_L15"/>
    <property type="match status" value="1"/>
</dbReference>
<dbReference type="GO" id="GO:0003735">
    <property type="term" value="F:structural constituent of ribosome"/>
    <property type="evidence" value="ECO:0007669"/>
    <property type="project" value="InterPro"/>
</dbReference>
<keyword evidence="3 4" id="KW-0687">Ribonucleoprotein</keyword>
<dbReference type="InterPro" id="IPR005749">
    <property type="entry name" value="Ribosomal_uL15_bac-type"/>
</dbReference>
<dbReference type="HAMAP" id="MF_01341">
    <property type="entry name" value="Ribosomal_uL15"/>
    <property type="match status" value="1"/>
</dbReference>
<dbReference type="InterPro" id="IPR036227">
    <property type="entry name" value="Ribosomal_uL15/eL18_sf"/>
</dbReference>
<comment type="function">
    <text evidence="4">Binds to the 23S rRNA.</text>
</comment>
<dbReference type="RefSeq" id="WP_110129966.1">
    <property type="nucleotide sequence ID" value="NZ_QHJQ01000002.1"/>
</dbReference>
<evidence type="ECO:0000256" key="4">
    <source>
        <dbReference type="HAMAP-Rule" id="MF_01341"/>
    </source>
</evidence>
<dbReference type="Gene3D" id="3.100.10.10">
    <property type="match status" value="1"/>
</dbReference>
<evidence type="ECO:0000256" key="2">
    <source>
        <dbReference type="ARBA" id="ARBA00022980"/>
    </source>
</evidence>
<accession>A0A317ZH77</accession>
<keyword evidence="4" id="KW-0699">rRNA-binding</keyword>
<dbReference type="GO" id="GO:0019843">
    <property type="term" value="F:rRNA binding"/>
    <property type="evidence" value="ECO:0007669"/>
    <property type="project" value="UniProtKB-UniRule"/>
</dbReference>
<comment type="similarity">
    <text evidence="1 4 5">Belongs to the universal ribosomal protein uL15 family.</text>
</comment>
<organism evidence="8 9">
    <name type="scientific">Coraliomargarita sinensis</name>
    <dbReference type="NCBI Taxonomy" id="2174842"/>
    <lineage>
        <taxon>Bacteria</taxon>
        <taxon>Pseudomonadati</taxon>
        <taxon>Verrucomicrobiota</taxon>
        <taxon>Opitutia</taxon>
        <taxon>Puniceicoccales</taxon>
        <taxon>Coraliomargaritaceae</taxon>
        <taxon>Coraliomargarita</taxon>
    </lineage>
</organism>
<evidence type="ECO:0000256" key="5">
    <source>
        <dbReference type="RuleBase" id="RU003888"/>
    </source>
</evidence>
<evidence type="ECO:0000256" key="3">
    <source>
        <dbReference type="ARBA" id="ARBA00023274"/>
    </source>
</evidence>
<dbReference type="InterPro" id="IPR001196">
    <property type="entry name" value="Ribosomal_uL15_CS"/>
</dbReference>
<dbReference type="PANTHER" id="PTHR12934:SF11">
    <property type="entry name" value="LARGE RIBOSOMAL SUBUNIT PROTEIN UL15M"/>
    <property type="match status" value="1"/>
</dbReference>
<keyword evidence="2 4" id="KW-0689">Ribosomal protein</keyword>
<dbReference type="Proteomes" id="UP000247099">
    <property type="component" value="Unassembled WGS sequence"/>
</dbReference>
<gene>
    <name evidence="4" type="primary">rplO</name>
    <name evidence="8" type="ORF">DDZ13_03085</name>
</gene>
<comment type="subunit">
    <text evidence="4">Part of the 50S ribosomal subunit.</text>
</comment>
<reference evidence="8 9" key="1">
    <citation type="submission" date="2018-05" db="EMBL/GenBank/DDBJ databases">
        <title>Coraliomargarita sinensis sp. nov., isolated from a marine solar saltern.</title>
        <authorList>
            <person name="Zhou L.Y."/>
        </authorList>
    </citation>
    <scope>NUCLEOTIDE SEQUENCE [LARGE SCALE GENOMIC DNA]</scope>
    <source>
        <strain evidence="8 9">WN38</strain>
    </source>
</reference>
<evidence type="ECO:0000256" key="1">
    <source>
        <dbReference type="ARBA" id="ARBA00007320"/>
    </source>
</evidence>
<dbReference type="GO" id="GO:0006412">
    <property type="term" value="P:translation"/>
    <property type="evidence" value="ECO:0007669"/>
    <property type="project" value="UniProtKB-UniRule"/>
</dbReference>
<dbReference type="NCBIfam" id="TIGR01071">
    <property type="entry name" value="rplO_bact"/>
    <property type="match status" value="1"/>
</dbReference>
<dbReference type="AlphaFoldDB" id="A0A317ZH77"/>
<evidence type="ECO:0000256" key="6">
    <source>
        <dbReference type="SAM" id="MobiDB-lite"/>
    </source>
</evidence>
<keyword evidence="4" id="KW-0694">RNA-binding</keyword>
<keyword evidence="9" id="KW-1185">Reference proteome</keyword>
<dbReference type="OrthoDB" id="9810293at2"/>
<comment type="caution">
    <text evidence="8">The sequence shown here is derived from an EMBL/GenBank/DDBJ whole genome shotgun (WGS) entry which is preliminary data.</text>
</comment>
<dbReference type="GO" id="GO:0022625">
    <property type="term" value="C:cytosolic large ribosomal subunit"/>
    <property type="evidence" value="ECO:0007669"/>
    <property type="project" value="TreeGrafter"/>
</dbReference>
<dbReference type="FunCoup" id="A0A317ZH77">
    <property type="interactions" value="555"/>
</dbReference>
<dbReference type="SUPFAM" id="SSF52080">
    <property type="entry name" value="Ribosomal proteins L15p and L18e"/>
    <property type="match status" value="1"/>
</dbReference>
<dbReference type="InterPro" id="IPR021131">
    <property type="entry name" value="Ribosomal_uL15/eL18"/>
</dbReference>
<sequence length="165" mass="17400">MNLQSIPTIKGATHPTKRLGRGEGSGHGKTSGKGHKGQKARSGGGIRIGFEGGQMPLYRKLPRRGFNNKNFKTTFQLVNVGDLEKLEGDAVNRESLVKAGLIRDNDQGVKLLGDGELSKAFTVEVDKVSGSAKSKIEAAGGKIVEAAVESAEPAETAEAEEKDDA</sequence>
<feature type="compositionally biased region" description="Basic residues" evidence="6">
    <location>
        <begin position="30"/>
        <end position="39"/>
    </location>
</feature>